<evidence type="ECO:0000256" key="10">
    <source>
        <dbReference type="PIRSR" id="PIRSR038994-1"/>
    </source>
</evidence>
<evidence type="ECO:0000256" key="9">
    <source>
        <dbReference type="PIRNR" id="PIRNR038994"/>
    </source>
</evidence>
<dbReference type="PIRSF" id="PIRSF038994">
    <property type="entry name" value="NagA"/>
    <property type="match status" value="1"/>
</dbReference>
<dbReference type="PANTHER" id="PTHR11113:SF14">
    <property type="entry name" value="N-ACETYLGLUCOSAMINE-6-PHOSPHATE DEACETYLASE"/>
    <property type="match status" value="1"/>
</dbReference>
<dbReference type="InterPro" id="IPR006680">
    <property type="entry name" value="Amidohydro-rel"/>
</dbReference>
<dbReference type="FunFam" id="3.20.20.140:FF:000004">
    <property type="entry name" value="N-acetylglucosamine-6-phosphate deacetylase"/>
    <property type="match status" value="1"/>
</dbReference>
<dbReference type="NCBIfam" id="TIGR00221">
    <property type="entry name" value="nagA"/>
    <property type="match status" value="1"/>
</dbReference>
<dbReference type="InterPro" id="IPR003764">
    <property type="entry name" value="GlcNAc_6-P_deAcase"/>
</dbReference>
<dbReference type="RefSeq" id="WP_122906627.1">
    <property type="nucleotide sequence ID" value="NZ_RHHS01000054.1"/>
</dbReference>
<evidence type="ECO:0000256" key="11">
    <source>
        <dbReference type="PIRSR" id="PIRSR038994-2"/>
    </source>
</evidence>
<accession>A0A3M8ANI5</accession>
<dbReference type="AlphaFoldDB" id="A0A3M8ANI5"/>
<proteinExistence type="inferred from homology"/>
<evidence type="ECO:0000256" key="12">
    <source>
        <dbReference type="PIRSR" id="PIRSR038994-3"/>
    </source>
</evidence>
<sequence>MKQEYALKGKTIADRQVIEDGLVVVADGTIVYAGEAAGYTKPWPATVVTAGTGWICPGFVDMHMHGIDGHDTMDGTPESLQAISTALARYGVTSFLATTMTAPYKELEPVLQNIAQAGRQGLFGAQVIGIHLEGPWINPRYKGAQKEENIALPKLEAVQRLYGLSQGLMKVVTIAPEQPEALEAIAWLKDQGVIVSAGHTGATFAQAAEAVDAGVRHFTHCFNAMTGLHHREPGVVGAAMYHEQLSTELIADGIHVHPAVMRILYRVKTAERLALVSDSMRAAALGEGTYDLGGQEVRVRENQAKLADGTLAGSILTLNRAVGNMVTLSGVPLPEAVEMASHTPASILGYGERKGRLAAGYDADITVLDENFDVTLTFVSGKNVYARPDEAKA</sequence>
<keyword evidence="4 12" id="KW-0479">Metal-binding</keyword>
<comment type="caution">
    <text evidence="14">The sequence shown here is derived from an EMBL/GenBank/DDBJ whole genome shotgun (WGS) entry which is preliminary data.</text>
</comment>
<dbReference type="CDD" id="cd00854">
    <property type="entry name" value="NagA"/>
    <property type="match status" value="1"/>
</dbReference>
<dbReference type="Pfam" id="PF01979">
    <property type="entry name" value="Amidohydro_1"/>
    <property type="match status" value="1"/>
</dbReference>
<dbReference type="SUPFAM" id="SSF51556">
    <property type="entry name" value="Metallo-dependent hydrolases"/>
    <property type="match status" value="1"/>
</dbReference>
<comment type="catalytic activity">
    <reaction evidence="7">
        <text>N-acetyl-D-glucosamine 6-phosphate + H2O = D-glucosamine 6-phosphate + acetate</text>
        <dbReference type="Rhea" id="RHEA:22936"/>
        <dbReference type="ChEBI" id="CHEBI:15377"/>
        <dbReference type="ChEBI" id="CHEBI:30089"/>
        <dbReference type="ChEBI" id="CHEBI:57513"/>
        <dbReference type="ChEBI" id="CHEBI:58725"/>
        <dbReference type="EC" id="3.5.1.25"/>
    </reaction>
</comment>
<dbReference type="EMBL" id="RHHS01000054">
    <property type="protein sequence ID" value="RNB52770.1"/>
    <property type="molecule type" value="Genomic_DNA"/>
</dbReference>
<evidence type="ECO:0000313" key="14">
    <source>
        <dbReference type="EMBL" id="RNB52770.1"/>
    </source>
</evidence>
<organism evidence="14 15">
    <name type="scientific">Brevibacillus gelatini</name>
    <dbReference type="NCBI Taxonomy" id="1655277"/>
    <lineage>
        <taxon>Bacteria</taxon>
        <taxon>Bacillati</taxon>
        <taxon>Bacillota</taxon>
        <taxon>Bacilli</taxon>
        <taxon>Bacillales</taxon>
        <taxon>Paenibacillaceae</taxon>
        <taxon>Brevibacillus</taxon>
    </lineage>
</organism>
<dbReference type="InterPro" id="IPR011059">
    <property type="entry name" value="Metal-dep_hydrolase_composite"/>
</dbReference>
<evidence type="ECO:0000256" key="1">
    <source>
        <dbReference type="ARBA" id="ARBA00010716"/>
    </source>
</evidence>
<dbReference type="Gene3D" id="2.30.40.10">
    <property type="entry name" value="Urease, subunit C, domain 1"/>
    <property type="match status" value="1"/>
</dbReference>
<dbReference type="Gene3D" id="3.20.20.140">
    <property type="entry name" value="Metal-dependent hydrolases"/>
    <property type="match status" value="1"/>
</dbReference>
<dbReference type="OrthoDB" id="9776488at2"/>
<keyword evidence="5 9" id="KW-0378">Hydrolase</keyword>
<feature type="domain" description="Amidohydrolase-related" evidence="13">
    <location>
        <begin position="55"/>
        <end position="384"/>
    </location>
</feature>
<dbReference type="SUPFAM" id="SSF51338">
    <property type="entry name" value="Composite domain of metallo-dependent hydrolases"/>
    <property type="match status" value="1"/>
</dbReference>
<feature type="binding site" evidence="11">
    <location>
        <begin position="311"/>
        <end position="313"/>
    </location>
    <ligand>
        <name>substrate</name>
    </ligand>
</feature>
<protein>
    <recommendedName>
        <fullName evidence="3">N-acetylglucosamine-6-phosphate deacetylase</fullName>
        <ecNumber evidence="2">3.5.1.25</ecNumber>
    </recommendedName>
</protein>
<reference evidence="14 15" key="1">
    <citation type="submission" date="2018-10" db="EMBL/GenBank/DDBJ databases">
        <title>Phylogenomics of Brevibacillus.</title>
        <authorList>
            <person name="Dunlap C."/>
        </authorList>
    </citation>
    <scope>NUCLEOTIDE SEQUENCE [LARGE SCALE GENOMIC DNA]</scope>
    <source>
        <strain evidence="14 15">DSM 100115</strain>
    </source>
</reference>
<evidence type="ECO:0000256" key="7">
    <source>
        <dbReference type="ARBA" id="ARBA00047647"/>
    </source>
</evidence>
<dbReference type="EC" id="3.5.1.25" evidence="2"/>
<evidence type="ECO:0000256" key="2">
    <source>
        <dbReference type="ARBA" id="ARBA00011899"/>
    </source>
</evidence>
<evidence type="ECO:0000313" key="15">
    <source>
        <dbReference type="Proteomes" id="UP000268829"/>
    </source>
</evidence>
<gene>
    <name evidence="14" type="primary">nagA</name>
    <name evidence="14" type="ORF">EDM57_20910</name>
</gene>
<feature type="binding site" evidence="11">
    <location>
        <position position="255"/>
    </location>
    <ligand>
        <name>substrate</name>
    </ligand>
</feature>
<dbReference type="GO" id="GO:0006046">
    <property type="term" value="P:N-acetylglucosamine catabolic process"/>
    <property type="evidence" value="ECO:0007669"/>
    <property type="project" value="TreeGrafter"/>
</dbReference>
<comment type="pathway">
    <text evidence="8">Amino-sugar metabolism; N-acetylneuraminate degradation; D-fructose 6-phosphate from N-acetylneuraminate: step 4/5.</text>
</comment>
<dbReference type="InterPro" id="IPR032466">
    <property type="entry name" value="Metal_Hydrolase"/>
</dbReference>
<feature type="binding site" evidence="11">
    <location>
        <position position="144"/>
    </location>
    <ligand>
        <name>substrate</name>
    </ligand>
</feature>
<evidence type="ECO:0000256" key="5">
    <source>
        <dbReference type="ARBA" id="ARBA00022801"/>
    </source>
</evidence>
<dbReference type="PANTHER" id="PTHR11113">
    <property type="entry name" value="N-ACETYLGLUCOSAMINE-6-PHOSPHATE DEACETYLASE"/>
    <property type="match status" value="1"/>
</dbReference>
<dbReference type="Proteomes" id="UP000268829">
    <property type="component" value="Unassembled WGS sequence"/>
</dbReference>
<feature type="active site" description="Proton donor/acceptor" evidence="10">
    <location>
        <position position="278"/>
    </location>
</feature>
<dbReference type="GO" id="GO:0046872">
    <property type="term" value="F:metal ion binding"/>
    <property type="evidence" value="ECO:0007669"/>
    <property type="project" value="UniProtKB-KW"/>
</dbReference>
<evidence type="ECO:0000256" key="6">
    <source>
        <dbReference type="ARBA" id="ARBA00023277"/>
    </source>
</evidence>
<feature type="binding site" evidence="12">
    <location>
        <position position="220"/>
    </location>
    <ligand>
        <name>Zn(2+)</name>
        <dbReference type="ChEBI" id="CHEBI:29105"/>
    </ligand>
</feature>
<feature type="binding site" evidence="11">
    <location>
        <begin position="223"/>
        <end position="224"/>
    </location>
    <ligand>
        <name>substrate</name>
    </ligand>
</feature>
<feature type="binding site" evidence="12">
    <location>
        <position position="133"/>
    </location>
    <ligand>
        <name>Zn(2+)</name>
        <dbReference type="ChEBI" id="CHEBI:29105"/>
    </ligand>
</feature>
<evidence type="ECO:0000256" key="8">
    <source>
        <dbReference type="ARBA" id="ARBA00060590"/>
    </source>
</evidence>
<feature type="binding site" evidence="11">
    <location>
        <position position="231"/>
    </location>
    <ligand>
        <name>substrate</name>
    </ligand>
</feature>
<comment type="cofactor">
    <cofactor evidence="12">
        <name>a divalent metal cation</name>
        <dbReference type="ChEBI" id="CHEBI:60240"/>
    </cofactor>
    <text evidence="12">Binds 1 divalent metal cation per subunit.</text>
</comment>
<dbReference type="GO" id="GO:0008448">
    <property type="term" value="F:N-acetylglucosamine-6-phosphate deacetylase activity"/>
    <property type="evidence" value="ECO:0007669"/>
    <property type="project" value="UniProtKB-EC"/>
</dbReference>
<evidence type="ECO:0000259" key="13">
    <source>
        <dbReference type="Pfam" id="PF01979"/>
    </source>
</evidence>
<evidence type="ECO:0000256" key="3">
    <source>
        <dbReference type="ARBA" id="ARBA00018029"/>
    </source>
</evidence>
<feature type="binding site" evidence="12">
    <location>
        <position position="199"/>
    </location>
    <ligand>
        <name>Zn(2+)</name>
        <dbReference type="ChEBI" id="CHEBI:29105"/>
    </ligand>
</feature>
<name>A0A3M8ANI5_9BACL</name>
<comment type="similarity">
    <text evidence="1 9">Belongs to the metallo-dependent hydrolases superfamily. NagA family.</text>
</comment>
<evidence type="ECO:0000256" key="4">
    <source>
        <dbReference type="ARBA" id="ARBA00022723"/>
    </source>
</evidence>
<keyword evidence="15" id="KW-1185">Reference proteome</keyword>
<keyword evidence="6 9" id="KW-0119">Carbohydrate metabolism</keyword>